<dbReference type="Proteomes" id="UP001189429">
    <property type="component" value="Unassembled WGS sequence"/>
</dbReference>
<evidence type="ECO:0000313" key="2">
    <source>
        <dbReference type="EMBL" id="CAK0868206.1"/>
    </source>
</evidence>
<gene>
    <name evidence="2" type="ORF">PCOR1329_LOCUS54947</name>
</gene>
<feature type="region of interest" description="Disordered" evidence="1">
    <location>
        <begin position="131"/>
        <end position="165"/>
    </location>
</feature>
<reference evidence="2" key="1">
    <citation type="submission" date="2023-10" db="EMBL/GenBank/DDBJ databases">
        <authorList>
            <person name="Chen Y."/>
            <person name="Shah S."/>
            <person name="Dougan E. K."/>
            <person name="Thang M."/>
            <person name="Chan C."/>
        </authorList>
    </citation>
    <scope>NUCLEOTIDE SEQUENCE [LARGE SCALE GENOMIC DNA]</scope>
</reference>
<evidence type="ECO:0000313" key="3">
    <source>
        <dbReference type="Proteomes" id="UP001189429"/>
    </source>
</evidence>
<dbReference type="EMBL" id="CAUYUJ010016726">
    <property type="protein sequence ID" value="CAK0868206.1"/>
    <property type="molecule type" value="Genomic_DNA"/>
</dbReference>
<feature type="region of interest" description="Disordered" evidence="1">
    <location>
        <begin position="905"/>
        <end position="926"/>
    </location>
</feature>
<proteinExistence type="predicted"/>
<feature type="region of interest" description="Disordered" evidence="1">
    <location>
        <begin position="441"/>
        <end position="466"/>
    </location>
</feature>
<feature type="region of interest" description="Disordered" evidence="1">
    <location>
        <begin position="257"/>
        <end position="277"/>
    </location>
</feature>
<comment type="caution">
    <text evidence="2">The sequence shown here is derived from an EMBL/GenBank/DDBJ whole genome shotgun (WGS) entry which is preliminary data.</text>
</comment>
<protein>
    <submittedName>
        <fullName evidence="2">Uncharacterized protein</fullName>
    </submittedName>
</protein>
<organism evidence="2 3">
    <name type="scientific">Prorocentrum cordatum</name>
    <dbReference type="NCBI Taxonomy" id="2364126"/>
    <lineage>
        <taxon>Eukaryota</taxon>
        <taxon>Sar</taxon>
        <taxon>Alveolata</taxon>
        <taxon>Dinophyceae</taxon>
        <taxon>Prorocentrales</taxon>
        <taxon>Prorocentraceae</taxon>
        <taxon>Prorocentrum</taxon>
    </lineage>
</organism>
<evidence type="ECO:0000256" key="1">
    <source>
        <dbReference type="SAM" id="MobiDB-lite"/>
    </source>
</evidence>
<accession>A0ABN9V5R4</accession>
<keyword evidence="3" id="KW-1185">Reference proteome</keyword>
<dbReference type="InterPro" id="IPR043502">
    <property type="entry name" value="DNA/RNA_pol_sf"/>
</dbReference>
<feature type="compositionally biased region" description="Low complexity" evidence="1">
    <location>
        <begin position="450"/>
        <end position="464"/>
    </location>
</feature>
<sequence>MPGSRLLVRYADAGEHLLHESVCSWPVSDREWVTESPDGDQMPEELIGGDIEEFIVLSPGGLVPGHVHSPRYRFREEVGPRALRMKITEAKLLAEATARPSDGAITAAPFAQLWDGQVVALDDLWKGGGMVPPPRRLRGEQDQLGGGDAEEVLGTATPPPDDREAGGAVPLVEDEVSHRWVAGEPSELFGLGAEFTVATILAEKGACRLGGRILASVSGAQVAGSTGAGAVVLHRVGVGEVGGFAEKRWGQIAALMPKGTPGPGKLSQGQGASSTDEVDDDARALAAMCDEQGERFRSWKDAVGKMHESFYEDWPVEGPRTMLWVAKSIERTGGSPMQWYHKYLAENRIAASDRLAHELQALCRLMEHAGCYDQLDLASPAASEVLARGVQLLLDAASRGPGEGRFEGEELRSGHQQRTAGIAPALTAHFATRTKEKAAIEKQRQKAQEARSAANPKAKASAKAGYDSDGHIMSDYQEELLSVPASCKDCPRTVDVVPAEAYIKFVRRLESIGAIRWCTSSKERATVFCVKKKSGKQRLVVDARRSSRRFRDPPGVELATAESLGLIEVDDTEIFVSAGGAQDAFYRFKIDVELSRYSAPPPLRAEELGLHEAEGERLWPDRWVHPCFAVPPMGFKWFLHLAQEAVTKQVETATGAPASRRLQTFGGSRLITSGGQPLHYVYVGNVGFLGGQREVVQILRDRACDALDEVGLSTHEHAHAQHDAEILGVAMEGRSGTVATALRRMWKIDSLLTWLLDRGAVSGHQLESTVGHLTFIFMLRRPLLSVLSATYQFMRNVGSEQVDLWPSVRAELRWGVVEGIWDQKSVKEVGSVEASRDALEDKFTVCVPKGTNDPDEFWEEDPEFPDISPDWVLKAPWKFVYSGRFTLKEPIHVLEAAARAGRREARRLPSNGHCARETAPAPQPAKQRLVARLPRSAPMSQPARRRRLSATLARQERYSLEADTLGRSFLETKAAGDEVDKQYIEIMEEFERGCVRLGLSLDSPEDIDCALIEVFDERFFNGMGGSVGHYLLAAIKGPRPEFGLAGMHRLPRAHRALQG</sequence>
<dbReference type="SUPFAM" id="SSF56672">
    <property type="entry name" value="DNA/RNA polymerases"/>
    <property type="match status" value="1"/>
</dbReference>
<name>A0ABN9V5R4_9DINO</name>